<protein>
    <submittedName>
        <fullName evidence="10">Protein translocase subunit SecE</fullName>
    </submittedName>
</protein>
<evidence type="ECO:0000256" key="9">
    <source>
        <dbReference type="SAM" id="Phobius"/>
    </source>
</evidence>
<dbReference type="Pfam" id="PF00584">
    <property type="entry name" value="SecE"/>
    <property type="match status" value="1"/>
</dbReference>
<sequence length="115" mass="12604">MADKLKLVLAVVIFIAGVAVFYMFEDYALWMRVLGMVGFAAASLGVASQSIPGRAALTFAKEARTEVRKVVWPTRKETLQTTGIVLIMVIIVGIMLWLLDMFLLWGVKLLTGQGG</sequence>
<dbReference type="HAMAP" id="MF_00422">
    <property type="entry name" value="SecE"/>
    <property type="match status" value="1"/>
</dbReference>
<evidence type="ECO:0000256" key="5">
    <source>
        <dbReference type="ARBA" id="ARBA00022927"/>
    </source>
</evidence>
<dbReference type="GO" id="GO:0009306">
    <property type="term" value="P:protein secretion"/>
    <property type="evidence" value="ECO:0007669"/>
    <property type="project" value="InterPro"/>
</dbReference>
<keyword evidence="5" id="KW-0653">Protein transport</keyword>
<dbReference type="PANTHER" id="PTHR33910">
    <property type="entry name" value="PROTEIN TRANSLOCASE SUBUNIT SECE"/>
    <property type="match status" value="1"/>
</dbReference>
<dbReference type="EMBL" id="UOFP01000209">
    <property type="protein sequence ID" value="VAW88125.1"/>
    <property type="molecule type" value="Genomic_DNA"/>
</dbReference>
<dbReference type="GO" id="GO:0008320">
    <property type="term" value="F:protein transmembrane transporter activity"/>
    <property type="evidence" value="ECO:0007669"/>
    <property type="project" value="InterPro"/>
</dbReference>
<name>A0A3B0Z413_9ZZZZ</name>
<evidence type="ECO:0000313" key="10">
    <source>
        <dbReference type="EMBL" id="VAW88125.1"/>
    </source>
</evidence>
<organism evidence="10">
    <name type="scientific">hydrothermal vent metagenome</name>
    <dbReference type="NCBI Taxonomy" id="652676"/>
    <lineage>
        <taxon>unclassified sequences</taxon>
        <taxon>metagenomes</taxon>
        <taxon>ecological metagenomes</taxon>
    </lineage>
</organism>
<evidence type="ECO:0000256" key="2">
    <source>
        <dbReference type="ARBA" id="ARBA00022448"/>
    </source>
</evidence>
<dbReference type="GO" id="GO:0043952">
    <property type="term" value="P:protein transport by the Sec complex"/>
    <property type="evidence" value="ECO:0007669"/>
    <property type="project" value="TreeGrafter"/>
</dbReference>
<keyword evidence="4 9" id="KW-0812">Transmembrane</keyword>
<keyword evidence="2" id="KW-0813">Transport</keyword>
<gene>
    <name evidence="10" type="ORF">MNBD_GAMMA18-352</name>
</gene>
<accession>A0A3B0Z413</accession>
<keyword evidence="6 9" id="KW-1133">Transmembrane helix</keyword>
<keyword evidence="8 9" id="KW-0472">Membrane</keyword>
<dbReference type="NCBIfam" id="TIGR00964">
    <property type="entry name" value="secE_bact"/>
    <property type="match status" value="1"/>
</dbReference>
<feature type="transmembrane region" description="Helical" evidence="9">
    <location>
        <begin position="7"/>
        <end position="24"/>
    </location>
</feature>
<keyword evidence="7" id="KW-0811">Translocation</keyword>
<evidence type="ECO:0000256" key="3">
    <source>
        <dbReference type="ARBA" id="ARBA00022475"/>
    </source>
</evidence>
<dbReference type="NCBIfam" id="NF004371">
    <property type="entry name" value="PRK05740.1-1"/>
    <property type="match status" value="1"/>
</dbReference>
<feature type="transmembrane region" description="Helical" evidence="9">
    <location>
        <begin position="30"/>
        <end position="47"/>
    </location>
</feature>
<dbReference type="InterPro" id="IPR038379">
    <property type="entry name" value="SecE_sf"/>
</dbReference>
<dbReference type="PANTHER" id="PTHR33910:SF1">
    <property type="entry name" value="PROTEIN TRANSLOCASE SUBUNIT SECE"/>
    <property type="match status" value="1"/>
</dbReference>
<dbReference type="GO" id="GO:0005886">
    <property type="term" value="C:plasma membrane"/>
    <property type="evidence" value="ECO:0007669"/>
    <property type="project" value="TreeGrafter"/>
</dbReference>
<reference evidence="10" key="1">
    <citation type="submission" date="2018-06" db="EMBL/GenBank/DDBJ databases">
        <authorList>
            <person name="Zhirakovskaya E."/>
        </authorList>
    </citation>
    <scope>NUCLEOTIDE SEQUENCE</scope>
</reference>
<evidence type="ECO:0000256" key="8">
    <source>
        <dbReference type="ARBA" id="ARBA00023136"/>
    </source>
</evidence>
<comment type="subcellular location">
    <subcellularLocation>
        <location evidence="1">Membrane</location>
    </subcellularLocation>
</comment>
<dbReference type="PRINTS" id="PR01650">
    <property type="entry name" value="SECETRNLCASE"/>
</dbReference>
<evidence type="ECO:0000256" key="7">
    <source>
        <dbReference type="ARBA" id="ARBA00023010"/>
    </source>
</evidence>
<keyword evidence="3" id="KW-1003">Cell membrane</keyword>
<dbReference type="GO" id="GO:0006886">
    <property type="term" value="P:intracellular protein transport"/>
    <property type="evidence" value="ECO:0007669"/>
    <property type="project" value="InterPro"/>
</dbReference>
<evidence type="ECO:0000256" key="4">
    <source>
        <dbReference type="ARBA" id="ARBA00022692"/>
    </source>
</evidence>
<dbReference type="GO" id="GO:0006605">
    <property type="term" value="P:protein targeting"/>
    <property type="evidence" value="ECO:0007669"/>
    <property type="project" value="InterPro"/>
</dbReference>
<evidence type="ECO:0000256" key="1">
    <source>
        <dbReference type="ARBA" id="ARBA00004370"/>
    </source>
</evidence>
<proteinExistence type="inferred from homology"/>
<evidence type="ECO:0000256" key="6">
    <source>
        <dbReference type="ARBA" id="ARBA00022989"/>
    </source>
</evidence>
<dbReference type="PROSITE" id="PS01067">
    <property type="entry name" value="SECE_SEC61G"/>
    <property type="match status" value="1"/>
</dbReference>
<dbReference type="InterPro" id="IPR001901">
    <property type="entry name" value="Translocase_SecE/Sec61-g"/>
</dbReference>
<dbReference type="InterPro" id="IPR005807">
    <property type="entry name" value="SecE_bac"/>
</dbReference>
<dbReference type="Gene3D" id="1.20.5.1030">
    <property type="entry name" value="Preprotein translocase secy subunit"/>
    <property type="match status" value="1"/>
</dbReference>
<dbReference type="AlphaFoldDB" id="A0A3B0Z413"/>
<feature type="transmembrane region" description="Helical" evidence="9">
    <location>
        <begin position="84"/>
        <end position="107"/>
    </location>
</feature>